<sequence>MNGRPILTAAETRAAEEAVFATGVSVEQAMKAAGGVVAEAAWRYAGRVPTLVLCGPGNNGGDGYVIARLLKARGLKVRVAASGEPKTDAARAMRARWDGPVEPLAEAAPAPLLIDALFGTGLTRPLDPPIAGPLERLARAARLRIAVDLPSGVGTDDGALLGPGVAYEMTVALAVLKPAHRLQPAAALMGRLVLGDIDISGVSKLVEIGRPHLPAPGPADHKYTRGHVVVAEGAMPGAALLSAMAAQRGGAGYITLVGKATGLGGPAAIVRRDAPLGDVLADDRVGAALVGPGLGRDAVARSLLDVALGAGRPLVLDADALVLLVGSGALPGMPVLTPHEGEFARLFGALPGSRIDRARTAAERSRAVVVLKGPDTVVAAPDGRAAIAAPAPGWLATAGTGDVLAGLIAANRARGLHPFDAACAGVWLHGCAAGLAGPGLIADDLIAHLPRALEACL</sequence>
<dbReference type="NCBIfam" id="TIGR00196">
    <property type="entry name" value="yjeF_cterm"/>
    <property type="match status" value="1"/>
</dbReference>
<evidence type="ECO:0000259" key="21">
    <source>
        <dbReference type="PROSITE" id="PS51385"/>
    </source>
</evidence>
<dbReference type="SUPFAM" id="SSF53613">
    <property type="entry name" value="Ribokinase-like"/>
    <property type="match status" value="1"/>
</dbReference>
<dbReference type="Gene3D" id="3.40.50.10260">
    <property type="entry name" value="YjeF N-terminal domain"/>
    <property type="match status" value="1"/>
</dbReference>
<keyword evidence="7 17" id="KW-0067">ATP-binding</keyword>
<feature type="binding site" evidence="17">
    <location>
        <position position="402"/>
    </location>
    <ligand>
        <name>(6S)-NADPHX</name>
        <dbReference type="ChEBI" id="CHEBI:64076"/>
    </ligand>
</feature>
<reference evidence="23" key="1">
    <citation type="submission" date="2017-02" db="EMBL/GenBank/DDBJ databases">
        <authorList>
            <person name="Varghese N."/>
            <person name="Submissions S."/>
        </authorList>
    </citation>
    <scope>NUCLEOTIDE SEQUENCE [LARGE SCALE GENOMIC DNA]</scope>
    <source>
        <strain evidence="23">UM2</strain>
    </source>
</reference>
<comment type="catalytic activity">
    <reaction evidence="16 17 19">
        <text>(6S)-NADPHX + ADP = AMP + phosphate + NADPH + H(+)</text>
        <dbReference type="Rhea" id="RHEA:32235"/>
        <dbReference type="ChEBI" id="CHEBI:15378"/>
        <dbReference type="ChEBI" id="CHEBI:43474"/>
        <dbReference type="ChEBI" id="CHEBI:57783"/>
        <dbReference type="ChEBI" id="CHEBI:64076"/>
        <dbReference type="ChEBI" id="CHEBI:456215"/>
        <dbReference type="ChEBI" id="CHEBI:456216"/>
        <dbReference type="EC" id="4.2.1.136"/>
    </reaction>
</comment>
<evidence type="ECO:0000256" key="17">
    <source>
        <dbReference type="HAMAP-Rule" id="MF_01965"/>
    </source>
</evidence>
<comment type="function">
    <text evidence="14 19">Bifunctional enzyme that catalyzes the epimerization of the S- and R-forms of NAD(P)HX and the dehydration of the S-form of NAD(P)HX at the expense of ADP, which is converted to AMP. This allows the repair of both epimers of NAD(P)HX, a damaged form of NAD(P)H that is a result of enzymatic or heat-dependent hydration.</text>
</comment>
<evidence type="ECO:0000259" key="20">
    <source>
        <dbReference type="PROSITE" id="PS51383"/>
    </source>
</evidence>
<keyword evidence="23" id="KW-1185">Reference proteome</keyword>
<dbReference type="Gene3D" id="3.40.1190.20">
    <property type="match status" value="1"/>
</dbReference>
<keyword evidence="9 18" id="KW-0630">Potassium</keyword>
<feature type="binding site" evidence="18">
    <location>
        <begin position="119"/>
        <end position="125"/>
    </location>
    <ligand>
        <name>(6S)-NADPHX</name>
        <dbReference type="ChEBI" id="CHEBI:64076"/>
    </ligand>
</feature>
<comment type="similarity">
    <text evidence="3 19">In the N-terminal section; belongs to the NnrE/AIBP family.</text>
</comment>
<dbReference type="RefSeq" id="WP_079646042.1">
    <property type="nucleotide sequence ID" value="NZ_FUYM01000001.1"/>
</dbReference>
<name>A0A1T4ZQD6_9SPHN</name>
<comment type="similarity">
    <text evidence="17">Belongs to the NnrD/CARKD family.</text>
</comment>
<keyword evidence="8 17" id="KW-0521">NADP</keyword>
<keyword evidence="13" id="KW-0511">Multifunctional enzyme</keyword>
<keyword evidence="5 18" id="KW-0479">Metal-binding</keyword>
<dbReference type="GO" id="GO:0046872">
    <property type="term" value="F:metal ion binding"/>
    <property type="evidence" value="ECO:0007669"/>
    <property type="project" value="UniProtKB-UniRule"/>
</dbReference>
<evidence type="ECO:0000256" key="8">
    <source>
        <dbReference type="ARBA" id="ARBA00022857"/>
    </source>
</evidence>
<dbReference type="GO" id="GO:0005524">
    <property type="term" value="F:ATP binding"/>
    <property type="evidence" value="ECO:0007669"/>
    <property type="project" value="UniProtKB-UniRule"/>
</dbReference>
<dbReference type="OrthoDB" id="9806925at2"/>
<keyword evidence="11 18" id="KW-0413">Isomerase</keyword>
<dbReference type="AlphaFoldDB" id="A0A1T4ZQD6"/>
<comment type="catalytic activity">
    <reaction evidence="1 18 19">
        <text>(6R)-NADHX = (6S)-NADHX</text>
        <dbReference type="Rhea" id="RHEA:32215"/>
        <dbReference type="ChEBI" id="CHEBI:64074"/>
        <dbReference type="ChEBI" id="CHEBI:64075"/>
        <dbReference type="EC" id="5.1.99.6"/>
    </reaction>
</comment>
<dbReference type="Pfam" id="PF01256">
    <property type="entry name" value="Carb_kinase"/>
    <property type="match status" value="1"/>
</dbReference>
<dbReference type="InterPro" id="IPR017953">
    <property type="entry name" value="Carbohydrate_kinase_pred_CS"/>
</dbReference>
<comment type="cofactor">
    <cofactor evidence="18 19">
        <name>K(+)</name>
        <dbReference type="ChEBI" id="CHEBI:29103"/>
    </cofactor>
    <text evidence="18 19">Binds 1 potassium ion per subunit.</text>
</comment>
<feature type="binding site" evidence="18">
    <location>
        <position position="59"/>
    </location>
    <ligand>
        <name>K(+)</name>
        <dbReference type="ChEBI" id="CHEBI:29103"/>
    </ligand>
</feature>
<feature type="binding site" evidence="17">
    <location>
        <position position="339"/>
    </location>
    <ligand>
        <name>(6S)-NADPHX</name>
        <dbReference type="ChEBI" id="CHEBI:64076"/>
    </ligand>
</feature>
<dbReference type="InterPro" id="IPR029056">
    <property type="entry name" value="Ribokinase-like"/>
</dbReference>
<evidence type="ECO:0000256" key="10">
    <source>
        <dbReference type="ARBA" id="ARBA00023027"/>
    </source>
</evidence>
<evidence type="ECO:0000256" key="11">
    <source>
        <dbReference type="ARBA" id="ARBA00023235"/>
    </source>
</evidence>
<comment type="similarity">
    <text evidence="18">Belongs to the NnrE/AIBP family.</text>
</comment>
<dbReference type="HAMAP" id="MF_01966">
    <property type="entry name" value="NADHX_epimerase"/>
    <property type="match status" value="1"/>
</dbReference>
<keyword evidence="22" id="KW-0418">Kinase</keyword>
<comment type="caution">
    <text evidence="18">Lacks conserved residue(s) required for the propagation of feature annotation.</text>
</comment>
<protein>
    <recommendedName>
        <fullName evidence="19">Bifunctional NAD(P)H-hydrate repair enzyme</fullName>
    </recommendedName>
    <alternativeName>
        <fullName evidence="19">Nicotinamide nucleotide repair protein</fullName>
    </alternativeName>
    <domain>
        <recommendedName>
            <fullName evidence="19">ADP-dependent (S)-NAD(P)H-hydrate dehydratase</fullName>
            <ecNumber evidence="19">4.2.1.136</ecNumber>
        </recommendedName>
        <alternativeName>
            <fullName evidence="19">ADP-dependent NAD(P)HX dehydratase</fullName>
        </alternativeName>
    </domain>
    <domain>
        <recommendedName>
            <fullName evidence="19">NAD(P)H-hydrate epimerase</fullName>
            <ecNumber evidence="19">5.1.99.6</ecNumber>
        </recommendedName>
    </domain>
</protein>
<feature type="domain" description="YjeF C-terminal" evidence="20">
    <location>
        <begin position="205"/>
        <end position="456"/>
    </location>
</feature>
<dbReference type="PANTHER" id="PTHR12592">
    <property type="entry name" value="ATP-DEPENDENT (S)-NAD(P)H-HYDRATE DEHYDRATASE FAMILY MEMBER"/>
    <property type="match status" value="1"/>
</dbReference>
<dbReference type="CDD" id="cd01171">
    <property type="entry name" value="YXKO-related"/>
    <property type="match status" value="1"/>
</dbReference>
<feature type="binding site" evidence="17">
    <location>
        <begin position="372"/>
        <end position="376"/>
    </location>
    <ligand>
        <name>AMP</name>
        <dbReference type="ChEBI" id="CHEBI:456215"/>
    </ligand>
</feature>
<keyword evidence="22" id="KW-0808">Transferase</keyword>
<comment type="subunit">
    <text evidence="17">Homotetramer.</text>
</comment>
<dbReference type="InterPro" id="IPR036652">
    <property type="entry name" value="YjeF_N_dom_sf"/>
</dbReference>
<dbReference type="InterPro" id="IPR000631">
    <property type="entry name" value="CARKD"/>
</dbReference>
<accession>A0A1T4ZQD6</accession>
<comment type="catalytic activity">
    <reaction evidence="2 18 19">
        <text>(6R)-NADPHX = (6S)-NADPHX</text>
        <dbReference type="Rhea" id="RHEA:32227"/>
        <dbReference type="ChEBI" id="CHEBI:64076"/>
        <dbReference type="ChEBI" id="CHEBI:64077"/>
        <dbReference type="EC" id="5.1.99.6"/>
    </reaction>
</comment>
<evidence type="ECO:0000313" key="22">
    <source>
        <dbReference type="EMBL" id="SKB24991.1"/>
    </source>
</evidence>
<keyword evidence="12 17" id="KW-0456">Lyase</keyword>
<keyword evidence="10 17" id="KW-0520">NAD</keyword>
<dbReference type="GO" id="GO:0016301">
    <property type="term" value="F:kinase activity"/>
    <property type="evidence" value="ECO:0007669"/>
    <property type="project" value="UniProtKB-KW"/>
</dbReference>
<dbReference type="Proteomes" id="UP000189818">
    <property type="component" value="Unassembled WGS sequence"/>
</dbReference>
<dbReference type="GO" id="GO:0052855">
    <property type="term" value="F:ADP-dependent NAD(P)H-hydrate dehydratase activity"/>
    <property type="evidence" value="ECO:0007669"/>
    <property type="project" value="UniProtKB-UniRule"/>
</dbReference>
<dbReference type="GO" id="GO:0052856">
    <property type="term" value="F:NAD(P)HX epimerase activity"/>
    <property type="evidence" value="ECO:0007669"/>
    <property type="project" value="UniProtKB-UniRule"/>
</dbReference>
<feature type="binding site" evidence="17">
    <location>
        <position position="401"/>
    </location>
    <ligand>
        <name>AMP</name>
        <dbReference type="ChEBI" id="CHEBI:456215"/>
    </ligand>
</feature>
<organism evidence="22 23">
    <name type="scientific">Rhizorhabdus histidinilytica</name>
    <dbReference type="NCBI Taxonomy" id="439228"/>
    <lineage>
        <taxon>Bacteria</taxon>
        <taxon>Pseudomonadati</taxon>
        <taxon>Pseudomonadota</taxon>
        <taxon>Alphaproteobacteria</taxon>
        <taxon>Sphingomonadales</taxon>
        <taxon>Sphingomonadaceae</taxon>
        <taxon>Rhizorhabdus</taxon>
    </lineage>
</organism>
<comment type="catalytic activity">
    <reaction evidence="15 17 19">
        <text>(6S)-NADHX + ADP = AMP + phosphate + NADH + H(+)</text>
        <dbReference type="Rhea" id="RHEA:32223"/>
        <dbReference type="ChEBI" id="CHEBI:15378"/>
        <dbReference type="ChEBI" id="CHEBI:43474"/>
        <dbReference type="ChEBI" id="CHEBI:57945"/>
        <dbReference type="ChEBI" id="CHEBI:64074"/>
        <dbReference type="ChEBI" id="CHEBI:456215"/>
        <dbReference type="ChEBI" id="CHEBI:456216"/>
        <dbReference type="EC" id="4.2.1.136"/>
    </reaction>
</comment>
<dbReference type="HAMAP" id="MF_01965">
    <property type="entry name" value="NADHX_dehydratase"/>
    <property type="match status" value="1"/>
</dbReference>
<comment type="similarity">
    <text evidence="4 19">In the C-terminal section; belongs to the NnrD/CARKD family.</text>
</comment>
<evidence type="ECO:0000256" key="18">
    <source>
        <dbReference type="HAMAP-Rule" id="MF_01966"/>
    </source>
</evidence>
<proteinExistence type="inferred from homology"/>
<dbReference type="InterPro" id="IPR030677">
    <property type="entry name" value="Nnr"/>
</dbReference>
<evidence type="ECO:0000256" key="9">
    <source>
        <dbReference type="ARBA" id="ARBA00022958"/>
    </source>
</evidence>
<dbReference type="EC" id="4.2.1.136" evidence="19"/>
<dbReference type="EMBL" id="FUYM01000001">
    <property type="protein sequence ID" value="SKB24991.1"/>
    <property type="molecule type" value="Genomic_DNA"/>
</dbReference>
<keyword evidence="6 17" id="KW-0547">Nucleotide-binding</keyword>
<dbReference type="Pfam" id="PF03853">
    <property type="entry name" value="YjeF_N"/>
    <property type="match status" value="1"/>
</dbReference>
<evidence type="ECO:0000256" key="7">
    <source>
        <dbReference type="ARBA" id="ARBA00022840"/>
    </source>
</evidence>
<evidence type="ECO:0000256" key="19">
    <source>
        <dbReference type="PIRNR" id="PIRNR017184"/>
    </source>
</evidence>
<evidence type="ECO:0000256" key="6">
    <source>
        <dbReference type="ARBA" id="ARBA00022741"/>
    </source>
</evidence>
<evidence type="ECO:0000313" key="23">
    <source>
        <dbReference type="Proteomes" id="UP000189818"/>
    </source>
</evidence>
<evidence type="ECO:0000256" key="1">
    <source>
        <dbReference type="ARBA" id="ARBA00000013"/>
    </source>
</evidence>
<dbReference type="PROSITE" id="PS51383">
    <property type="entry name" value="YJEF_C_3"/>
    <property type="match status" value="1"/>
</dbReference>
<dbReference type="GO" id="GO:0110051">
    <property type="term" value="P:metabolite repair"/>
    <property type="evidence" value="ECO:0007669"/>
    <property type="project" value="TreeGrafter"/>
</dbReference>
<feature type="binding site" evidence="18">
    <location>
        <begin position="58"/>
        <end position="62"/>
    </location>
    <ligand>
        <name>(6S)-NADPHX</name>
        <dbReference type="ChEBI" id="CHEBI:64076"/>
    </ligand>
</feature>
<evidence type="ECO:0000256" key="4">
    <source>
        <dbReference type="ARBA" id="ARBA00009524"/>
    </source>
</evidence>
<dbReference type="SUPFAM" id="SSF64153">
    <property type="entry name" value="YjeF N-terminal domain-like"/>
    <property type="match status" value="1"/>
</dbReference>
<evidence type="ECO:0000256" key="3">
    <source>
        <dbReference type="ARBA" id="ARBA00006001"/>
    </source>
</evidence>
<feature type="binding site" evidence="18">
    <location>
        <position position="115"/>
    </location>
    <ligand>
        <name>K(+)</name>
        <dbReference type="ChEBI" id="CHEBI:29103"/>
    </ligand>
</feature>
<dbReference type="PIRSF" id="PIRSF017184">
    <property type="entry name" value="Nnr"/>
    <property type="match status" value="1"/>
</dbReference>
<feature type="binding site" evidence="17">
    <location>
        <position position="238"/>
    </location>
    <ligand>
        <name>(6S)-NADPHX</name>
        <dbReference type="ChEBI" id="CHEBI:64076"/>
    </ligand>
</feature>
<dbReference type="GO" id="GO:0046496">
    <property type="term" value="P:nicotinamide nucleotide metabolic process"/>
    <property type="evidence" value="ECO:0007669"/>
    <property type="project" value="UniProtKB-UniRule"/>
</dbReference>
<comment type="function">
    <text evidence="18">Catalyzes the epimerization of the S- and R-forms of NAD(P)HX, a damaged form of NAD(P)H that is a result of enzymatic or heat-dependent hydration. This is a prerequisite for the S-specific NAD(P)H-hydrate dehydratase to allow the repair of both epimers of NAD(P)HX.</text>
</comment>
<dbReference type="PANTHER" id="PTHR12592:SF0">
    <property type="entry name" value="ATP-DEPENDENT (S)-NAD(P)H-HYDRATE DEHYDRATASE"/>
    <property type="match status" value="1"/>
</dbReference>
<feature type="domain" description="YjeF N-terminal" evidence="21">
    <location>
        <begin position="7"/>
        <end position="205"/>
    </location>
</feature>
<gene>
    <name evidence="18" type="primary">nnrE</name>
    <name evidence="17" type="synonym">nnrD</name>
    <name evidence="22" type="ORF">SAMN06295920_10143</name>
</gene>
<dbReference type="NCBIfam" id="TIGR00197">
    <property type="entry name" value="yjeF_nterm"/>
    <property type="match status" value="1"/>
</dbReference>
<evidence type="ECO:0000256" key="16">
    <source>
        <dbReference type="ARBA" id="ARBA00049209"/>
    </source>
</evidence>
<dbReference type="EC" id="5.1.99.6" evidence="19"/>
<feature type="binding site" evidence="18">
    <location>
        <position position="148"/>
    </location>
    <ligand>
        <name>(6S)-NADPHX</name>
        <dbReference type="ChEBI" id="CHEBI:64076"/>
    </ligand>
</feature>
<evidence type="ECO:0000256" key="14">
    <source>
        <dbReference type="ARBA" id="ARBA00025153"/>
    </source>
</evidence>
<evidence type="ECO:0000256" key="13">
    <source>
        <dbReference type="ARBA" id="ARBA00023268"/>
    </source>
</evidence>
<evidence type="ECO:0000256" key="2">
    <source>
        <dbReference type="ARBA" id="ARBA00000909"/>
    </source>
</evidence>
<evidence type="ECO:0000256" key="15">
    <source>
        <dbReference type="ARBA" id="ARBA00048238"/>
    </source>
</evidence>
<comment type="function">
    <text evidence="17">Catalyzes the dehydration of the S-form of NAD(P)HX at the expense of ADP, which is converted to AMP. Together with NAD(P)HX epimerase, which catalyzes the epimerization of the S- and R-forms, the enzyme allows the repair of both epimers of NAD(P)HX, a damaged form of NAD(P)H that is a result of enzymatic or heat-dependent hydration.</text>
</comment>
<evidence type="ECO:0000256" key="12">
    <source>
        <dbReference type="ARBA" id="ARBA00023239"/>
    </source>
</evidence>
<evidence type="ECO:0000256" key="5">
    <source>
        <dbReference type="ARBA" id="ARBA00022723"/>
    </source>
</evidence>
<feature type="binding site" evidence="18">
    <location>
        <position position="151"/>
    </location>
    <ligand>
        <name>K(+)</name>
        <dbReference type="ChEBI" id="CHEBI:29103"/>
    </ligand>
</feature>
<comment type="cofactor">
    <cofactor evidence="17">
        <name>Mg(2+)</name>
        <dbReference type="ChEBI" id="CHEBI:18420"/>
    </cofactor>
</comment>
<feature type="binding site" evidence="17">
    <location>
        <position position="293"/>
    </location>
    <ligand>
        <name>(6S)-NADPHX</name>
        <dbReference type="ChEBI" id="CHEBI:64076"/>
    </ligand>
</feature>
<dbReference type="PROSITE" id="PS01050">
    <property type="entry name" value="YJEF_C_2"/>
    <property type="match status" value="1"/>
</dbReference>
<dbReference type="STRING" id="439228.SAMN06295920_10143"/>
<dbReference type="PROSITE" id="PS51385">
    <property type="entry name" value="YJEF_N"/>
    <property type="match status" value="1"/>
</dbReference>
<dbReference type="InterPro" id="IPR004443">
    <property type="entry name" value="YjeF_N_dom"/>
</dbReference>